<feature type="non-terminal residue" evidence="2">
    <location>
        <position position="1"/>
    </location>
</feature>
<name>A0A9N9GU25_9GLOM</name>
<sequence length="204" mass="22913">QAQILALPIPEDKEDTSDDDSSSESNYETETSDTPDKVLAMSQLHGEILRKRTRNNFEQLKNQQQDLNSNQEPTIVLPDISFNDNQTEATNLASSTTSNILIQKDSEDISELDADSSSEILTTEQWNSVITDWTDMLDSENHLTNVNLFKKTPLYFEFVGLTVYPANDPLAKWDLATLFNNTLDAPVFLESISQNSISGNYNLT</sequence>
<reference evidence="2" key="1">
    <citation type="submission" date="2021-06" db="EMBL/GenBank/DDBJ databases">
        <authorList>
            <person name="Kallberg Y."/>
            <person name="Tangrot J."/>
            <person name="Rosling A."/>
        </authorList>
    </citation>
    <scope>NUCLEOTIDE SEQUENCE</scope>
    <source>
        <strain evidence="2">MA453B</strain>
    </source>
</reference>
<gene>
    <name evidence="2" type="ORF">DERYTH_LOCUS9321</name>
</gene>
<dbReference type="OrthoDB" id="2427290at2759"/>
<evidence type="ECO:0000256" key="1">
    <source>
        <dbReference type="SAM" id="MobiDB-lite"/>
    </source>
</evidence>
<dbReference type="AlphaFoldDB" id="A0A9N9GU25"/>
<evidence type="ECO:0000313" key="2">
    <source>
        <dbReference type="EMBL" id="CAG8634489.1"/>
    </source>
</evidence>
<dbReference type="Proteomes" id="UP000789405">
    <property type="component" value="Unassembled WGS sequence"/>
</dbReference>
<feature type="region of interest" description="Disordered" evidence="1">
    <location>
        <begin position="1"/>
        <end position="37"/>
    </location>
</feature>
<keyword evidence="3" id="KW-1185">Reference proteome</keyword>
<accession>A0A9N9GU25</accession>
<dbReference type="EMBL" id="CAJVPY010005060">
    <property type="protein sequence ID" value="CAG8634489.1"/>
    <property type="molecule type" value="Genomic_DNA"/>
</dbReference>
<protein>
    <submittedName>
        <fullName evidence="2">4192_t:CDS:1</fullName>
    </submittedName>
</protein>
<feature type="compositionally biased region" description="Acidic residues" evidence="1">
    <location>
        <begin position="12"/>
        <end position="22"/>
    </location>
</feature>
<comment type="caution">
    <text evidence="2">The sequence shown here is derived from an EMBL/GenBank/DDBJ whole genome shotgun (WGS) entry which is preliminary data.</text>
</comment>
<organism evidence="2 3">
    <name type="scientific">Dentiscutata erythropus</name>
    <dbReference type="NCBI Taxonomy" id="1348616"/>
    <lineage>
        <taxon>Eukaryota</taxon>
        <taxon>Fungi</taxon>
        <taxon>Fungi incertae sedis</taxon>
        <taxon>Mucoromycota</taxon>
        <taxon>Glomeromycotina</taxon>
        <taxon>Glomeromycetes</taxon>
        <taxon>Diversisporales</taxon>
        <taxon>Gigasporaceae</taxon>
        <taxon>Dentiscutata</taxon>
    </lineage>
</organism>
<proteinExistence type="predicted"/>
<evidence type="ECO:0000313" key="3">
    <source>
        <dbReference type="Proteomes" id="UP000789405"/>
    </source>
</evidence>